<accession>A0A077NYI8</accession>
<dbReference type="PANTHER" id="PTHR46564:SF1">
    <property type="entry name" value="TRANSPOSASE"/>
    <property type="match status" value="1"/>
</dbReference>
<gene>
    <name evidence="2" type="ORF">XBO1_2580001</name>
</gene>
<dbReference type="GO" id="GO:0003676">
    <property type="term" value="F:nucleic acid binding"/>
    <property type="evidence" value="ECO:0007669"/>
    <property type="project" value="InterPro"/>
</dbReference>
<name>A0A077NYI8_XENBV</name>
<protein>
    <submittedName>
        <fullName evidence="2">Transposase</fullName>
    </submittedName>
</protein>
<dbReference type="EMBL" id="CBSX010000177">
    <property type="protein sequence ID" value="CDH07222.1"/>
    <property type="molecule type" value="Genomic_DNA"/>
</dbReference>
<evidence type="ECO:0000259" key="1">
    <source>
        <dbReference type="Pfam" id="PF13358"/>
    </source>
</evidence>
<evidence type="ECO:0000313" key="2">
    <source>
        <dbReference type="EMBL" id="CDH07222.1"/>
    </source>
</evidence>
<organism evidence="2 3">
    <name type="scientific">Xenorhabdus bovienii str. oregonense</name>
    <dbReference type="NCBI Taxonomy" id="1398202"/>
    <lineage>
        <taxon>Bacteria</taxon>
        <taxon>Pseudomonadati</taxon>
        <taxon>Pseudomonadota</taxon>
        <taxon>Gammaproteobacteria</taxon>
        <taxon>Enterobacterales</taxon>
        <taxon>Morganellaceae</taxon>
        <taxon>Xenorhabdus</taxon>
    </lineage>
</organism>
<dbReference type="InterPro" id="IPR036397">
    <property type="entry name" value="RNaseH_sf"/>
</dbReference>
<evidence type="ECO:0000313" key="3">
    <source>
        <dbReference type="Proteomes" id="UP000028483"/>
    </source>
</evidence>
<dbReference type="PANTHER" id="PTHR46564">
    <property type="entry name" value="TRANSPOSASE"/>
    <property type="match status" value="1"/>
</dbReference>
<dbReference type="SUPFAM" id="SSF46689">
    <property type="entry name" value="Homeodomain-like"/>
    <property type="match status" value="1"/>
</dbReference>
<dbReference type="NCBIfam" id="NF033545">
    <property type="entry name" value="transpos_IS630"/>
    <property type="match status" value="1"/>
</dbReference>
<comment type="caution">
    <text evidence="2">The sequence shown here is derived from an EMBL/GenBank/DDBJ whole genome shotgun (WGS) entry which is preliminary data.</text>
</comment>
<dbReference type="InterPro" id="IPR038717">
    <property type="entry name" value="Tc1-like_DDE_dom"/>
</dbReference>
<feature type="domain" description="Tc1-like transposase DDE" evidence="1">
    <location>
        <begin position="170"/>
        <end position="305"/>
    </location>
</feature>
<dbReference type="Gene3D" id="3.30.420.10">
    <property type="entry name" value="Ribonuclease H-like superfamily/Ribonuclease H"/>
    <property type="match status" value="1"/>
</dbReference>
<dbReference type="InterPro" id="IPR047655">
    <property type="entry name" value="Transpos_IS630-like"/>
</dbReference>
<dbReference type="InterPro" id="IPR009057">
    <property type="entry name" value="Homeodomain-like_sf"/>
</dbReference>
<sequence>MKSMIVLSKPERITLQQLALNHPHRDIRTRGTGLLMLARGLKPRQIAVEAGCSVRVIYNWVHTWHDFGIAGLLGGHAGGRYPAMTSEMIATAVEIACSQSLTLARIAQGVEEKHGPLPCTLETLAKTLKKQGITYKRARLSLKKRDETEFAEKSALLDKIKAGAQSGRYRLVYFDEAGFAASPPVQYGWSPRGKPHETEPQNHCRRSVPGALNDTDNSLFYQTVSGHITRANVIDFLAQVAKQGDNCLTFLVLDNARIHHGIETKIKVEWLREHNMFSLYLPAYSPELNLIEIVWKQAKYHWRRFITWTKETMEEELNTLLGGYGNKFAINFS</sequence>
<dbReference type="Pfam" id="PF13358">
    <property type="entry name" value="DDE_3"/>
    <property type="match status" value="1"/>
</dbReference>
<dbReference type="Proteomes" id="UP000028483">
    <property type="component" value="Unassembled WGS sequence"/>
</dbReference>
<dbReference type="AlphaFoldDB" id="A0A077NYI8"/>
<dbReference type="HOGENOM" id="CLU_056788_0_4_6"/>
<reference evidence="2" key="1">
    <citation type="submission" date="2013-07" db="EMBL/GenBank/DDBJ databases">
        <title>Sub-species coevolution in mutualistic symbiosis.</title>
        <authorList>
            <person name="Murfin K."/>
            <person name="Klassen J."/>
            <person name="Lee M."/>
            <person name="Forst S."/>
            <person name="Stock P."/>
            <person name="Goodrich-Blair H."/>
        </authorList>
    </citation>
    <scope>NUCLEOTIDE SEQUENCE [LARGE SCALE GENOMIC DNA]</scope>
    <source>
        <strain evidence="2">Oregonense</strain>
    </source>
</reference>
<proteinExistence type="predicted"/>
<dbReference type="Pfam" id="PF13551">
    <property type="entry name" value="HTH_29"/>
    <property type="match status" value="1"/>
</dbReference>